<dbReference type="InterPro" id="IPR000315">
    <property type="entry name" value="Znf_B-box"/>
</dbReference>
<keyword evidence="2" id="KW-0479">Metal-binding</keyword>
<protein>
    <submittedName>
        <fullName evidence="13">E3 ubiquitin-protein ligase TRIM33</fullName>
    </submittedName>
</protein>
<dbReference type="SUPFAM" id="SSF57845">
    <property type="entry name" value="B-box zinc-binding domain"/>
    <property type="match status" value="1"/>
</dbReference>
<dbReference type="Gene3D" id="1.20.920.10">
    <property type="entry name" value="Bromodomain-like"/>
    <property type="match status" value="1"/>
</dbReference>
<proteinExistence type="predicted"/>
<dbReference type="PANTHER" id="PTHR45915:SF6">
    <property type="entry name" value="E3 UBIQUITIN-PROTEIN LIGASE TRIM33"/>
    <property type="match status" value="1"/>
</dbReference>
<dbReference type="GO" id="GO:0000785">
    <property type="term" value="C:chromatin"/>
    <property type="evidence" value="ECO:0007669"/>
    <property type="project" value="TreeGrafter"/>
</dbReference>
<evidence type="ECO:0000259" key="12">
    <source>
        <dbReference type="PROSITE" id="PS50119"/>
    </source>
</evidence>
<dbReference type="InterPro" id="IPR011011">
    <property type="entry name" value="Znf_FYVE_PHD"/>
</dbReference>
<dbReference type="InterPro" id="IPR013083">
    <property type="entry name" value="Znf_RING/FYVE/PHD"/>
</dbReference>
<dbReference type="PANTHER" id="PTHR45915">
    <property type="entry name" value="TRANSCRIPTION INTERMEDIARY FACTOR"/>
    <property type="match status" value="1"/>
</dbReference>
<evidence type="ECO:0000256" key="4">
    <source>
        <dbReference type="ARBA" id="ARBA00022833"/>
    </source>
</evidence>
<gene>
    <name evidence="13" type="primary">trim33_1</name>
</gene>
<evidence type="ECO:0000256" key="10">
    <source>
        <dbReference type="SAM" id="Coils"/>
    </source>
</evidence>
<dbReference type="EMBL" id="GFXV01001529">
    <property type="protein sequence ID" value="MBW13334.1"/>
    <property type="molecule type" value="Transcribed_RNA"/>
</dbReference>
<dbReference type="InterPro" id="IPR019787">
    <property type="entry name" value="Znf_PHD-finger"/>
</dbReference>
<keyword evidence="5 10" id="KW-0175">Coiled coil</keyword>
<keyword evidence="3 8" id="KW-0863">Zinc-finger</keyword>
<dbReference type="GO" id="GO:0005634">
    <property type="term" value="C:nucleus"/>
    <property type="evidence" value="ECO:0007669"/>
    <property type="project" value="UniProtKB-SubCell"/>
</dbReference>
<keyword evidence="7" id="KW-0539">Nucleus</keyword>
<dbReference type="GO" id="GO:0008270">
    <property type="term" value="F:zinc ion binding"/>
    <property type="evidence" value="ECO:0007669"/>
    <property type="project" value="UniProtKB-KW"/>
</dbReference>
<dbReference type="Gene3D" id="3.30.160.60">
    <property type="entry name" value="Classic Zinc Finger"/>
    <property type="match status" value="1"/>
</dbReference>
<sequence>MNPGNKNIDLWSIEKCVFCNGRLEKNSKILNCLHGICKDCVPEDVTDSDKNLGILCKCGIVTISELISYPIVSSVESTVEKCFEQNCDEIANKICISCNSLYCKSCSKIHLNINQDHKPILMKTYPLKEEFIPCPECTEKCIEVYCLRCSKMICPLCHLNKHRSHGFKILKTMADETKLKLNMDLLKVRKNNIFLDSLNEKLSQDIENLQFQKDQINEKINEAMNLLYQEIYKRSLELKTSLEIHFTDLVGKIIINKEVLNDFKKENEYYFNLTNSIIDNNKTFDIVKISKNVTDKMTLSRSYIDNMPREIVSFNASLEYNNHEQSIRECIEKFRGIGNITSTPVVSLPDYRIMVNNAQQPLRKNQPLNSTPIMEEIKPEIEDIKEEIEEVEEMEENNLFNLFSQSDSDSSEYEPLLNCSCCNQWTVDELLNCKGCNRFYHNDCHIPLIDKELVPDNPLLNTWTCTLCQDISSHVEVLLQKDVTAYFVSGHSEQKLIERILMMLYCQNEDSEHYRECLNRATYPHYYEIVEEPISLNDVKERFVSTSSYISLIDILKDIHKVFKNGMDYFDMNDPYYKSAYELQLSFHGMVTLWLPKIDLESLDV</sequence>
<feature type="domain" description="Bromo" evidence="11">
    <location>
        <begin position="506"/>
        <end position="577"/>
    </location>
</feature>
<keyword evidence="4" id="KW-0862">Zinc</keyword>
<dbReference type="InterPro" id="IPR036427">
    <property type="entry name" value="Bromodomain-like_sf"/>
</dbReference>
<reference evidence="13" key="1">
    <citation type="submission" date="2017-10" db="EMBL/GenBank/DDBJ databases">
        <title>Transcriptome Assembly of Sugarcane Aphid Adults.</title>
        <authorList>
            <person name="Scully E.D."/>
            <person name="Palmer N.A."/>
            <person name="Geib S.M."/>
            <person name="Sarath G."/>
            <person name="Sattler S.E."/>
        </authorList>
    </citation>
    <scope>NUCLEOTIDE SEQUENCE</scope>
    <source>
        <tissue evidence="13">Whole body</tissue>
    </source>
</reference>
<feature type="domain" description="B box-type" evidence="12">
    <location>
        <begin position="129"/>
        <end position="170"/>
    </location>
</feature>
<evidence type="ECO:0000256" key="2">
    <source>
        <dbReference type="ARBA" id="ARBA00022723"/>
    </source>
</evidence>
<dbReference type="InterPro" id="IPR001487">
    <property type="entry name" value="Bromodomain"/>
</dbReference>
<dbReference type="PROSITE" id="PS50119">
    <property type="entry name" value="ZF_BBOX"/>
    <property type="match status" value="1"/>
</dbReference>
<name>A0A2H8TGV9_9HEMI</name>
<evidence type="ECO:0000256" key="3">
    <source>
        <dbReference type="ARBA" id="ARBA00022771"/>
    </source>
</evidence>
<dbReference type="Pfam" id="PF00628">
    <property type="entry name" value="PHD"/>
    <property type="match status" value="1"/>
</dbReference>
<dbReference type="InterPro" id="IPR019786">
    <property type="entry name" value="Zinc_finger_PHD-type_CS"/>
</dbReference>
<evidence type="ECO:0000256" key="6">
    <source>
        <dbReference type="ARBA" id="ARBA00023117"/>
    </source>
</evidence>
<evidence type="ECO:0000256" key="5">
    <source>
        <dbReference type="ARBA" id="ARBA00023054"/>
    </source>
</evidence>
<dbReference type="SMART" id="SM00297">
    <property type="entry name" value="BROMO"/>
    <property type="match status" value="1"/>
</dbReference>
<dbReference type="OrthoDB" id="1870062at2759"/>
<feature type="coiled-coil region" evidence="10">
    <location>
        <begin position="195"/>
        <end position="226"/>
    </location>
</feature>
<dbReference type="PROSITE" id="PS01359">
    <property type="entry name" value="ZF_PHD_1"/>
    <property type="match status" value="1"/>
</dbReference>
<organism evidence="13">
    <name type="scientific">Melanaphis sacchari</name>
    <dbReference type="NCBI Taxonomy" id="742174"/>
    <lineage>
        <taxon>Eukaryota</taxon>
        <taxon>Metazoa</taxon>
        <taxon>Ecdysozoa</taxon>
        <taxon>Arthropoda</taxon>
        <taxon>Hexapoda</taxon>
        <taxon>Insecta</taxon>
        <taxon>Pterygota</taxon>
        <taxon>Neoptera</taxon>
        <taxon>Paraneoptera</taxon>
        <taxon>Hemiptera</taxon>
        <taxon>Sternorrhyncha</taxon>
        <taxon>Aphidomorpha</taxon>
        <taxon>Aphidoidea</taxon>
        <taxon>Aphididae</taxon>
        <taxon>Aphidini</taxon>
        <taxon>Melanaphis</taxon>
    </lineage>
</organism>
<dbReference type="Pfam" id="PF00439">
    <property type="entry name" value="Bromodomain"/>
    <property type="match status" value="1"/>
</dbReference>
<evidence type="ECO:0000256" key="9">
    <source>
        <dbReference type="PROSITE-ProRule" id="PRU00035"/>
    </source>
</evidence>
<dbReference type="AlphaFoldDB" id="A0A2H8TGV9"/>
<keyword evidence="6 9" id="KW-0103">Bromodomain</keyword>
<evidence type="ECO:0000313" key="13">
    <source>
        <dbReference type="EMBL" id="MBW13334.1"/>
    </source>
</evidence>
<dbReference type="InterPro" id="IPR017907">
    <property type="entry name" value="Znf_RING_CS"/>
</dbReference>
<dbReference type="SUPFAM" id="SSF47370">
    <property type="entry name" value="Bromodomain"/>
    <property type="match status" value="1"/>
</dbReference>
<dbReference type="PROSITE" id="PS50014">
    <property type="entry name" value="BROMODOMAIN_2"/>
    <property type="match status" value="1"/>
</dbReference>
<dbReference type="PROSITE" id="PS00518">
    <property type="entry name" value="ZF_RING_1"/>
    <property type="match status" value="1"/>
</dbReference>
<evidence type="ECO:0000256" key="7">
    <source>
        <dbReference type="ARBA" id="ARBA00023242"/>
    </source>
</evidence>
<comment type="subcellular location">
    <subcellularLocation>
        <location evidence="1">Nucleus</location>
    </subcellularLocation>
</comment>
<accession>A0A2H8TGV9</accession>
<evidence type="ECO:0000256" key="8">
    <source>
        <dbReference type="PROSITE-ProRule" id="PRU00024"/>
    </source>
</evidence>
<evidence type="ECO:0000259" key="11">
    <source>
        <dbReference type="PROSITE" id="PS50014"/>
    </source>
</evidence>
<evidence type="ECO:0000256" key="1">
    <source>
        <dbReference type="ARBA" id="ARBA00004123"/>
    </source>
</evidence>
<dbReference type="Gene3D" id="3.30.40.10">
    <property type="entry name" value="Zinc/RING finger domain, C3HC4 (zinc finger)"/>
    <property type="match status" value="1"/>
</dbReference>
<dbReference type="SUPFAM" id="SSF57903">
    <property type="entry name" value="FYVE/PHD zinc finger"/>
    <property type="match status" value="1"/>
</dbReference>